<proteinExistence type="predicted"/>
<dbReference type="PANTHER" id="PTHR40619">
    <property type="entry name" value="FUNGAL STAND N-TERMINAL GOODBYE DOMAIN-CONTAINING PROTEIN"/>
    <property type="match status" value="1"/>
</dbReference>
<evidence type="ECO:0000313" key="1">
    <source>
        <dbReference type="EMBL" id="KAJ4388570.1"/>
    </source>
</evidence>
<organism evidence="1 2">
    <name type="scientific">Gnomoniopsis smithogilvyi</name>
    <dbReference type="NCBI Taxonomy" id="1191159"/>
    <lineage>
        <taxon>Eukaryota</taxon>
        <taxon>Fungi</taxon>
        <taxon>Dikarya</taxon>
        <taxon>Ascomycota</taxon>
        <taxon>Pezizomycotina</taxon>
        <taxon>Sordariomycetes</taxon>
        <taxon>Sordariomycetidae</taxon>
        <taxon>Diaporthales</taxon>
        <taxon>Gnomoniaceae</taxon>
        <taxon>Gnomoniopsis</taxon>
    </lineage>
</organism>
<gene>
    <name evidence="1" type="ORF">N0V93_006028</name>
</gene>
<comment type="caution">
    <text evidence="1">The sequence shown here is derived from an EMBL/GenBank/DDBJ whole genome shotgun (WGS) entry which is preliminary data.</text>
</comment>
<dbReference type="OrthoDB" id="5419927at2759"/>
<reference evidence="1" key="1">
    <citation type="submission" date="2022-10" db="EMBL/GenBank/DDBJ databases">
        <title>Tapping the CABI collections for fungal endophytes: first genome assemblies for Collariella, Neodidymelliopsis, Ascochyta clinopodiicola, Didymella pomorum, Didymosphaeria variabile, Neocosmospora piperis and Neocucurbitaria cava.</title>
        <authorList>
            <person name="Hill R."/>
        </authorList>
    </citation>
    <scope>NUCLEOTIDE SEQUENCE</scope>
    <source>
        <strain evidence="1">IMI 355082</strain>
    </source>
</reference>
<name>A0A9W8YMU7_9PEZI</name>
<dbReference type="AlphaFoldDB" id="A0A9W8YMU7"/>
<accession>A0A9W8YMU7</accession>
<sequence>MAPSNSKIPELTFQSPAVDFIDNRLDSYHRGFATPPAAYDQETGDFFICVSEPPIPGLPREADLVAMDSVVTLTSGTDMRVSSIKQEDIVTRPLAQPAAALRFWDSLFAIAMQEFSVKYPSEPDILVQAGRRIRNKTGWVHLWEQLELSKNEYCKVDKGFKAKFRKVYRGFGDKAAQPLREAAKFVPDIDYVTPVLGAVEILLEAARNAAKVREDLMNGFDDIDTIFSQVELFLDIFHGDKNIEQASVKLICAVFNAIECVIGFFVSKTWKRFFSATFKGKGYQESITDSLQAIKTQSLALILEADNSEKYELNNVLKSVLKIGMGQDQLLHASKTMFNRLIREFNANRVAYLKSSEASARREDQLMNIIQTLSRSPSPAVLGTAPSSGERYVDPQEILEWINIPDLTTQDLSLIQERGALRVPPHERARAEQLINLNKIQQWIVSPTSCQLLIHGDYESTRHVSGLSLFCSSLYQSLEDKPHIIRLAFFCGLHTASTSDEYTGAGVMLLNFICQLLCQHDFEGRIPSAEILEELVILRDIEELCRLFECLISLLPEDVVIFCLVDGILYYEREEFRDDMAYILVTILRMSDEQSTPAALKVLVTSPSNTMDVRRPFPPDLIVSMGGVNMPGMVSSKQRLERMLQGEMYNDLADSIEC</sequence>
<dbReference type="PANTHER" id="PTHR40619:SF3">
    <property type="entry name" value="FUNGAL STAND N-TERMINAL GOODBYE DOMAIN-CONTAINING PROTEIN"/>
    <property type="match status" value="1"/>
</dbReference>
<keyword evidence="2" id="KW-1185">Reference proteome</keyword>
<dbReference type="EMBL" id="JAPEVB010000004">
    <property type="protein sequence ID" value="KAJ4388570.1"/>
    <property type="molecule type" value="Genomic_DNA"/>
</dbReference>
<protein>
    <submittedName>
        <fullName evidence="1">Uncharacterized protein</fullName>
    </submittedName>
</protein>
<dbReference type="Proteomes" id="UP001140453">
    <property type="component" value="Unassembled WGS sequence"/>
</dbReference>
<evidence type="ECO:0000313" key="2">
    <source>
        <dbReference type="Proteomes" id="UP001140453"/>
    </source>
</evidence>